<dbReference type="InterPro" id="IPR027417">
    <property type="entry name" value="P-loop_NTPase"/>
</dbReference>
<evidence type="ECO:0000259" key="3">
    <source>
        <dbReference type="PROSITE" id="PS51194"/>
    </source>
</evidence>
<reference evidence="5" key="3">
    <citation type="submission" date="2018-10" db="EMBL/GenBank/DDBJ databases">
        <authorList>
            <person name="Hovde B."/>
            <person name="Zhang X."/>
        </authorList>
    </citation>
    <scope>NUCLEOTIDE SEQUENCE [LARGE SCALE GENOMIC DNA]</scope>
    <source>
        <strain evidence="5">UTEX 25</strain>
    </source>
</reference>
<feature type="compositionally biased region" description="Pro residues" evidence="2">
    <location>
        <begin position="13"/>
        <end position="23"/>
    </location>
</feature>
<dbReference type="OrthoDB" id="423559at2759"/>
<evidence type="ECO:0000313" key="6">
    <source>
        <dbReference type="Proteomes" id="UP000028924"/>
    </source>
</evidence>
<feature type="region of interest" description="Disordered" evidence="2">
    <location>
        <begin position="1"/>
        <end position="23"/>
    </location>
</feature>
<dbReference type="CDD" id="cd18793">
    <property type="entry name" value="SF2_C_SNF"/>
    <property type="match status" value="1"/>
</dbReference>
<reference evidence="4 6" key="1">
    <citation type="journal article" date="2014" name="BMC Genomics">
        <title>Oil accumulation mechanisms of the oleaginous microalga Chlorella protothecoides revealed through its genome, transcriptomes, and proteomes.</title>
        <authorList>
            <person name="Gao C."/>
            <person name="Wang Y."/>
            <person name="Shen Y."/>
            <person name="Yan D."/>
            <person name="He X."/>
            <person name="Dai J."/>
            <person name="Wu Q."/>
        </authorList>
    </citation>
    <scope>NUCLEOTIDE SEQUENCE [LARGE SCALE GENOMIC DNA]</scope>
    <source>
        <strain evidence="4 6">0710</strain>
    </source>
</reference>
<dbReference type="GeneID" id="23614343"/>
<evidence type="ECO:0000256" key="1">
    <source>
        <dbReference type="ARBA" id="ARBA00022801"/>
    </source>
</evidence>
<dbReference type="AlphaFoldDB" id="A0A087SAK7"/>
<dbReference type="eggNOG" id="KOG0298">
    <property type="taxonomic scope" value="Eukaryota"/>
</dbReference>
<keyword evidence="1" id="KW-0378">Hydrolase</keyword>
<keyword evidence="6" id="KW-1185">Reference proteome</keyword>
<name>A0A087SAK7_AUXPR</name>
<sequence>MRLNSYRPETHPPKSPNPLPSPLPQLEAVLRCVQDILERGPDERIIVFSTWRDVLRLLEHAFGRNAVPHAHPQTRKALAPAFAAFQVGPGAGAGSATPRVLLLLVKQGGNGLNLTAAQHVILVEPLRSPGLEAQAVGRVDRVGQLRETHVYRFVMNDTIEQNLHRLNCARGLTSQATSSSEPKHLGLR</sequence>
<dbReference type="EMBL" id="KL662081">
    <property type="protein sequence ID" value="KFM22761.1"/>
    <property type="molecule type" value="Genomic_DNA"/>
</dbReference>
<dbReference type="SUPFAM" id="SSF52540">
    <property type="entry name" value="P-loop containing nucleoside triphosphate hydrolases"/>
    <property type="match status" value="1"/>
</dbReference>
<dbReference type="EMBL" id="QOKY01000213">
    <property type="protein sequence ID" value="RMZ52198.1"/>
    <property type="molecule type" value="Genomic_DNA"/>
</dbReference>
<evidence type="ECO:0000313" key="7">
    <source>
        <dbReference type="Proteomes" id="UP000279271"/>
    </source>
</evidence>
<proteinExistence type="predicted"/>
<dbReference type="Proteomes" id="UP000028924">
    <property type="component" value="Unassembled WGS sequence"/>
</dbReference>
<evidence type="ECO:0000313" key="4">
    <source>
        <dbReference type="EMBL" id="KFM22761.1"/>
    </source>
</evidence>
<dbReference type="GO" id="GO:0016787">
    <property type="term" value="F:hydrolase activity"/>
    <property type="evidence" value="ECO:0007669"/>
    <property type="project" value="UniProtKB-KW"/>
</dbReference>
<organism evidence="4 6">
    <name type="scientific">Auxenochlorella protothecoides</name>
    <name type="common">Green microalga</name>
    <name type="synonym">Chlorella protothecoides</name>
    <dbReference type="NCBI Taxonomy" id="3075"/>
    <lineage>
        <taxon>Eukaryota</taxon>
        <taxon>Viridiplantae</taxon>
        <taxon>Chlorophyta</taxon>
        <taxon>core chlorophytes</taxon>
        <taxon>Trebouxiophyceae</taxon>
        <taxon>Chlorellales</taxon>
        <taxon>Chlorellaceae</taxon>
        <taxon>Auxenochlorella</taxon>
    </lineage>
</organism>
<dbReference type="STRING" id="3075.A0A087SAK7"/>
<reference evidence="7" key="2">
    <citation type="journal article" date="2018" name="Algal Res.">
        <title>Characterization of plant carbon substrate utilization by Auxenochlorella protothecoides.</title>
        <authorList>
            <person name="Vogler B.W."/>
            <person name="Starkenburg S.R."/>
            <person name="Sudasinghe N."/>
            <person name="Schambach J.Y."/>
            <person name="Rollin J.A."/>
            <person name="Pattathil S."/>
            <person name="Barry A.N."/>
        </authorList>
    </citation>
    <scope>NUCLEOTIDE SEQUENCE [LARGE SCALE GENOMIC DNA]</scope>
    <source>
        <strain evidence="7">UTEX 25</strain>
    </source>
</reference>
<evidence type="ECO:0000256" key="2">
    <source>
        <dbReference type="SAM" id="MobiDB-lite"/>
    </source>
</evidence>
<feature type="domain" description="Helicase C-terminal" evidence="3">
    <location>
        <begin position="25"/>
        <end position="188"/>
    </location>
</feature>
<gene>
    <name evidence="5" type="ORF">APUTEX25_001588</name>
    <name evidence="4" type="ORF">F751_2952</name>
</gene>
<dbReference type="Pfam" id="PF00271">
    <property type="entry name" value="Helicase_C"/>
    <property type="match status" value="1"/>
</dbReference>
<dbReference type="PANTHER" id="PTHR45865:SF1">
    <property type="entry name" value="E3 UBIQUITIN-PROTEIN LIGASE SHPRH"/>
    <property type="match status" value="1"/>
</dbReference>
<protein>
    <submittedName>
        <fullName evidence="4">E3 ubiquitin-protein ligase SHPRH</fullName>
    </submittedName>
</protein>
<accession>A0A087SAK7</accession>
<dbReference type="PANTHER" id="PTHR45865">
    <property type="entry name" value="E3 UBIQUITIN-PROTEIN LIGASE SHPRH FAMILY MEMBER"/>
    <property type="match status" value="1"/>
</dbReference>
<dbReference type="RefSeq" id="XP_011395626.1">
    <property type="nucleotide sequence ID" value="XM_011397324.1"/>
</dbReference>
<dbReference type="Proteomes" id="UP000279271">
    <property type="component" value="Unassembled WGS sequence"/>
</dbReference>
<dbReference type="InterPro" id="IPR049730">
    <property type="entry name" value="SNF2/RAD54-like_C"/>
</dbReference>
<dbReference type="InterPro" id="IPR001650">
    <property type="entry name" value="Helicase_C-like"/>
</dbReference>
<dbReference type="PROSITE" id="PS51194">
    <property type="entry name" value="HELICASE_CTER"/>
    <property type="match status" value="1"/>
</dbReference>
<dbReference type="InterPro" id="IPR052583">
    <property type="entry name" value="ATP-helicase/E3_Ub-Ligase"/>
</dbReference>
<dbReference type="KEGG" id="apro:F751_2952"/>
<dbReference type="Gene3D" id="3.40.50.300">
    <property type="entry name" value="P-loop containing nucleotide triphosphate hydrolases"/>
    <property type="match status" value="1"/>
</dbReference>
<reference evidence="5" key="4">
    <citation type="submission" date="2018-11" db="EMBL/GenBank/DDBJ databases">
        <title>Characterization of plant carbon substrate utilization by Auxenochlorella protothecoides.</title>
        <authorList>
            <person name="Vogler B.W."/>
            <person name="Starkenburg S.R."/>
            <person name="Sudasinghe N."/>
            <person name="Schambach J.Y."/>
            <person name="Rollin J.A."/>
            <person name="Pattathil S."/>
            <person name="Barry A.N."/>
        </authorList>
    </citation>
    <scope>NUCLEOTIDE SEQUENCE [LARGE SCALE GENOMIC DNA]</scope>
    <source>
        <strain evidence="5">UTEX 25</strain>
    </source>
</reference>
<evidence type="ECO:0000313" key="5">
    <source>
        <dbReference type="EMBL" id="RMZ52198.1"/>
    </source>
</evidence>